<feature type="binding site" evidence="7">
    <location>
        <position position="409"/>
    </location>
    <ligand>
        <name>deamido-NAD(+)</name>
        <dbReference type="ChEBI" id="CHEBI:58437"/>
        <note>ligand shared between two neighboring subunits</note>
    </ligand>
</feature>
<feature type="binding site" evidence="7">
    <location>
        <position position="404"/>
    </location>
    <ligand>
        <name>ATP</name>
        <dbReference type="ChEBI" id="CHEBI:30616"/>
    </ligand>
</feature>
<keyword evidence="4 7" id="KW-0547">Nucleotide-binding</keyword>
<dbReference type="GO" id="GO:0005524">
    <property type="term" value="F:ATP binding"/>
    <property type="evidence" value="ECO:0007669"/>
    <property type="project" value="UniProtKB-UniRule"/>
</dbReference>
<dbReference type="Gene3D" id="3.60.110.10">
    <property type="entry name" value="Carbon-nitrogen hydrolase"/>
    <property type="match status" value="1"/>
</dbReference>
<comment type="caution">
    <text evidence="7">Lacks conserved residue(s) required for the propagation of feature annotation.</text>
</comment>
<evidence type="ECO:0000256" key="9">
    <source>
        <dbReference type="RuleBase" id="RU003811"/>
    </source>
</evidence>
<feature type="active site" description="Nucleophile; for glutaminase activity" evidence="7">
    <location>
        <position position="150"/>
    </location>
</feature>
<dbReference type="AlphaFoldDB" id="A0A2T0XJA3"/>
<comment type="similarity">
    <text evidence="2 7 8">In the C-terminal section; belongs to the NAD synthetase family.</text>
</comment>
<dbReference type="EMBL" id="PVTV01000011">
    <property type="protein sequence ID" value="PRY99028.1"/>
    <property type="molecule type" value="Genomic_DNA"/>
</dbReference>
<dbReference type="NCBIfam" id="NF010588">
    <property type="entry name" value="PRK13981.1"/>
    <property type="match status" value="1"/>
</dbReference>
<keyword evidence="12" id="KW-1185">Reference proteome</keyword>
<dbReference type="RefSeq" id="WP_106226375.1">
    <property type="nucleotide sequence ID" value="NZ_PVTV01000011.1"/>
</dbReference>
<feature type="binding site" evidence="7">
    <location>
        <position position="182"/>
    </location>
    <ligand>
        <name>L-glutamine</name>
        <dbReference type="ChEBI" id="CHEBI:58359"/>
    </ligand>
</feature>
<dbReference type="InterPro" id="IPR014729">
    <property type="entry name" value="Rossmann-like_a/b/a_fold"/>
</dbReference>
<dbReference type="GO" id="GO:0004359">
    <property type="term" value="F:glutaminase activity"/>
    <property type="evidence" value="ECO:0007669"/>
    <property type="project" value="InterPro"/>
</dbReference>
<evidence type="ECO:0000256" key="5">
    <source>
        <dbReference type="ARBA" id="ARBA00022840"/>
    </source>
</evidence>
<dbReference type="SUPFAM" id="SSF52402">
    <property type="entry name" value="Adenine nucleotide alpha hydrolases-like"/>
    <property type="match status" value="1"/>
</dbReference>
<feature type="binding site" evidence="7">
    <location>
        <position position="176"/>
    </location>
    <ligand>
        <name>L-glutamine</name>
        <dbReference type="ChEBI" id="CHEBI:58359"/>
    </ligand>
</feature>
<comment type="catalytic activity">
    <reaction evidence="7 8">
        <text>deamido-NAD(+) + L-glutamine + ATP + H2O = L-glutamate + AMP + diphosphate + NAD(+) + H(+)</text>
        <dbReference type="Rhea" id="RHEA:24384"/>
        <dbReference type="ChEBI" id="CHEBI:15377"/>
        <dbReference type="ChEBI" id="CHEBI:15378"/>
        <dbReference type="ChEBI" id="CHEBI:29985"/>
        <dbReference type="ChEBI" id="CHEBI:30616"/>
        <dbReference type="ChEBI" id="CHEBI:33019"/>
        <dbReference type="ChEBI" id="CHEBI:57540"/>
        <dbReference type="ChEBI" id="CHEBI:58359"/>
        <dbReference type="ChEBI" id="CHEBI:58437"/>
        <dbReference type="ChEBI" id="CHEBI:456215"/>
        <dbReference type="EC" id="6.3.5.1"/>
    </reaction>
</comment>
<evidence type="ECO:0000256" key="6">
    <source>
        <dbReference type="ARBA" id="ARBA00023027"/>
    </source>
</evidence>
<name>A0A2T0XJA3_9BURK</name>
<dbReference type="GO" id="GO:0003952">
    <property type="term" value="F:NAD+ synthase (glutamine-hydrolyzing) activity"/>
    <property type="evidence" value="ECO:0007669"/>
    <property type="project" value="UniProtKB-UniRule"/>
</dbReference>
<dbReference type="GO" id="GO:0008795">
    <property type="term" value="F:NAD+ synthase activity"/>
    <property type="evidence" value="ECO:0007669"/>
    <property type="project" value="UniProtKB-UniRule"/>
</dbReference>
<evidence type="ECO:0000259" key="10">
    <source>
        <dbReference type="PROSITE" id="PS50263"/>
    </source>
</evidence>
<evidence type="ECO:0000256" key="8">
    <source>
        <dbReference type="PIRNR" id="PIRNR006630"/>
    </source>
</evidence>
<keyword evidence="5 7" id="KW-0067">ATP-binding</keyword>
<feature type="domain" description="CN hydrolase" evidence="10">
    <location>
        <begin position="4"/>
        <end position="246"/>
    </location>
</feature>
<dbReference type="PROSITE" id="PS50263">
    <property type="entry name" value="CN_HYDROLASE"/>
    <property type="match status" value="1"/>
</dbReference>
<dbReference type="PANTHER" id="PTHR23090:SF9">
    <property type="entry name" value="GLUTAMINE-DEPENDENT NAD(+) SYNTHETASE"/>
    <property type="match status" value="1"/>
</dbReference>
<dbReference type="InterPro" id="IPR036526">
    <property type="entry name" value="C-N_Hydrolase_sf"/>
</dbReference>
<dbReference type="SUPFAM" id="SSF56317">
    <property type="entry name" value="Carbon-nitrogen hydrolase"/>
    <property type="match status" value="1"/>
</dbReference>
<sequence>MAAIKIGIAQINACVGDLAGNAKKVMDAARTAHAAGARLLLTPELVLCGYPPEDLLLRPAFIEQAQTVADSLCKELAELQGLHVVLGHPVVAAGGLRNAASVLVNGEVLGVYFKRELPNYSVFDEKRHFAGDNHSLVFEIDGVRFGVNICEDIWFSDAPKAASDAGAQVLLVPNASPFNIGKQAERAEICQKAVKTSGCPIVYANMVGGQDELVFDGASFAMNRAGHFIARSSDFVPDLTYVKVTDSGDLVGLMAEPTRNQTLDAEVTNLDRQIWGALTLGVRDYVGKSGFKSIILGLSGGIDSAVVMAVAVDALGAERVNAVMMPSRYTADISQIDAEDMAKRLGVKYDVIAISDLTQAFDAGLSPLMQGRDPDTTEENIQARIRGTLLMALSNKFGHLVLTTGNKSELSTGYCTLYGDMAGGFAVLKDVAKTLVYRLARWRNLHVEVIPDRIITRPPSAELRPDQTDQDSLPPYEIIDGIIERYIEGNEPIKNLLDSGYKAEDINQIVRLIRINEYKRRQSPPGPRITSRAFGRDWRYPLVNGFRE</sequence>
<dbReference type="PIRSF" id="PIRSF006630">
    <property type="entry name" value="NADS_GAT"/>
    <property type="match status" value="1"/>
</dbReference>
<gene>
    <name evidence="7" type="primary">nadE</name>
    <name evidence="11" type="ORF">BCM14_0465</name>
</gene>
<dbReference type="GO" id="GO:0005737">
    <property type="term" value="C:cytoplasm"/>
    <property type="evidence" value="ECO:0007669"/>
    <property type="project" value="InterPro"/>
</dbReference>
<dbReference type="CDD" id="cd00553">
    <property type="entry name" value="NAD_synthase"/>
    <property type="match status" value="1"/>
</dbReference>
<feature type="binding site" evidence="7">
    <location>
        <begin position="297"/>
        <end position="304"/>
    </location>
    <ligand>
        <name>ATP</name>
        <dbReference type="ChEBI" id="CHEBI:30616"/>
    </ligand>
</feature>
<dbReference type="InterPro" id="IPR003010">
    <property type="entry name" value="C-N_Hydrolase"/>
</dbReference>
<dbReference type="NCBIfam" id="TIGR00552">
    <property type="entry name" value="nadE"/>
    <property type="match status" value="1"/>
</dbReference>
<feature type="binding site" evidence="7">
    <location>
        <position position="120"/>
    </location>
    <ligand>
        <name>L-glutamine</name>
        <dbReference type="ChEBI" id="CHEBI:58359"/>
    </ligand>
</feature>
<dbReference type="InterPro" id="IPR014445">
    <property type="entry name" value="Gln-dep_NAD_synthase"/>
</dbReference>
<proteinExistence type="inferred from homology"/>
<dbReference type="EC" id="6.3.5.1" evidence="7 8"/>
<dbReference type="InterPro" id="IPR022310">
    <property type="entry name" value="NAD/GMP_synthase"/>
</dbReference>
<feature type="binding site" evidence="7">
    <location>
        <position position="519"/>
    </location>
    <ligand>
        <name>deamido-NAD(+)</name>
        <dbReference type="ChEBI" id="CHEBI:58437"/>
        <note>ligand shared between two neighboring subunits</note>
    </ligand>
</feature>
<keyword evidence="6 7" id="KW-0520">NAD</keyword>
<dbReference type="FunFam" id="3.40.50.620:FF:000106">
    <property type="entry name" value="Glutamine-dependent NAD(+) synthetase"/>
    <property type="match status" value="1"/>
</dbReference>
<dbReference type="CDD" id="cd07570">
    <property type="entry name" value="GAT_Gln-NAD-synth"/>
    <property type="match status" value="1"/>
</dbReference>
<evidence type="ECO:0000256" key="4">
    <source>
        <dbReference type="ARBA" id="ARBA00022741"/>
    </source>
</evidence>
<organism evidence="11 12">
    <name type="scientific">Jezberella montanilacus</name>
    <dbReference type="NCBI Taxonomy" id="323426"/>
    <lineage>
        <taxon>Bacteria</taxon>
        <taxon>Pseudomonadati</taxon>
        <taxon>Pseudomonadota</taxon>
        <taxon>Betaproteobacteria</taxon>
        <taxon>Burkholderiales</taxon>
        <taxon>Alcaligenaceae</taxon>
        <taxon>Jezberella</taxon>
    </lineage>
</organism>
<evidence type="ECO:0000256" key="2">
    <source>
        <dbReference type="ARBA" id="ARBA00007145"/>
    </source>
</evidence>
<dbReference type="GO" id="GO:0009435">
    <property type="term" value="P:NAD+ biosynthetic process"/>
    <property type="evidence" value="ECO:0007669"/>
    <property type="project" value="UniProtKB-UniRule"/>
</dbReference>
<dbReference type="Pfam" id="PF02540">
    <property type="entry name" value="NAD_synthase"/>
    <property type="match status" value="1"/>
</dbReference>
<evidence type="ECO:0000256" key="1">
    <source>
        <dbReference type="ARBA" id="ARBA00005188"/>
    </source>
</evidence>
<feature type="active site" description="For glutaminase activity" evidence="7">
    <location>
        <position position="114"/>
    </location>
</feature>
<dbReference type="OrthoDB" id="8817375at2"/>
<evidence type="ECO:0000256" key="7">
    <source>
        <dbReference type="HAMAP-Rule" id="MF_02090"/>
    </source>
</evidence>
<comment type="caution">
    <text evidence="11">The sequence shown here is derived from an EMBL/GenBank/DDBJ whole genome shotgun (WGS) entry which is preliminary data.</text>
</comment>
<feature type="binding site" evidence="7">
    <location>
        <position position="380"/>
    </location>
    <ligand>
        <name>deamido-NAD(+)</name>
        <dbReference type="ChEBI" id="CHEBI:58437"/>
        <note>ligand shared between two neighboring subunits</note>
    </ligand>
</feature>
<protein>
    <recommendedName>
        <fullName evidence="7 8">Glutamine-dependent NAD(+) synthetase</fullName>
        <ecNumber evidence="7 8">6.3.5.1</ecNumber>
    </recommendedName>
    <alternativeName>
        <fullName evidence="7 8">NAD(+) synthase [glutamine-hydrolyzing]</fullName>
    </alternativeName>
</protein>
<evidence type="ECO:0000256" key="3">
    <source>
        <dbReference type="ARBA" id="ARBA00022598"/>
    </source>
</evidence>
<feature type="active site" description="Proton acceptor; for glutaminase activity" evidence="7">
    <location>
        <position position="44"/>
    </location>
</feature>
<reference evidence="11 12" key="1">
    <citation type="submission" date="2018-03" db="EMBL/GenBank/DDBJ databases">
        <title>Genomic Encyclopedia of Type Strains, Phase III (KMG-III): the genomes of soil and plant-associated and newly described type strains.</title>
        <authorList>
            <person name="Whitman W."/>
        </authorList>
    </citation>
    <scope>NUCLEOTIDE SEQUENCE [LARGE SCALE GENOMIC DNA]</scope>
    <source>
        <strain evidence="11 12">MWH-P2sevCIIIb</strain>
    </source>
</reference>
<comment type="function">
    <text evidence="7">Catalyzes the ATP-dependent amidation of deamido-NAD to form NAD. Uses L-glutamine as a nitrogen source.</text>
</comment>
<dbReference type="PANTHER" id="PTHR23090">
    <property type="entry name" value="NH 3 /GLUTAMINE-DEPENDENT NAD + SYNTHETASE"/>
    <property type="match status" value="1"/>
</dbReference>
<evidence type="ECO:0000313" key="11">
    <source>
        <dbReference type="EMBL" id="PRY99028.1"/>
    </source>
</evidence>
<dbReference type="InterPro" id="IPR003694">
    <property type="entry name" value="NAD_synthase"/>
</dbReference>
<dbReference type="HAMAP" id="MF_02090">
    <property type="entry name" value="NadE_glutamine_dep"/>
    <property type="match status" value="1"/>
</dbReference>
<comment type="similarity">
    <text evidence="9">Belongs to the NAD synthetase family.</text>
</comment>
<dbReference type="Proteomes" id="UP000238308">
    <property type="component" value="Unassembled WGS sequence"/>
</dbReference>
<dbReference type="Gene3D" id="3.40.50.620">
    <property type="entry name" value="HUPs"/>
    <property type="match status" value="1"/>
</dbReference>
<keyword evidence="3 7" id="KW-0436">Ligase</keyword>
<dbReference type="Pfam" id="PF00795">
    <property type="entry name" value="CN_hydrolase"/>
    <property type="match status" value="1"/>
</dbReference>
<evidence type="ECO:0000313" key="12">
    <source>
        <dbReference type="Proteomes" id="UP000238308"/>
    </source>
</evidence>
<comment type="pathway">
    <text evidence="1 7 8">Cofactor biosynthesis; NAD(+) biosynthesis; NAD(+) from deamido-NAD(+) (L-Gln route): step 1/1.</text>
</comment>
<dbReference type="UniPathway" id="UPA00253">
    <property type="reaction ID" value="UER00334"/>
</dbReference>
<accession>A0A2T0XJA3</accession>